<evidence type="ECO:0000256" key="4">
    <source>
        <dbReference type="ARBA" id="ARBA00023002"/>
    </source>
</evidence>
<protein>
    <recommendedName>
        <fullName evidence="11">Alcohol dehydrogenase</fullName>
    </recommendedName>
</protein>
<evidence type="ECO:0000259" key="8">
    <source>
        <dbReference type="Pfam" id="PF08240"/>
    </source>
</evidence>
<evidence type="ECO:0000256" key="6">
    <source>
        <dbReference type="RuleBase" id="RU361277"/>
    </source>
</evidence>
<feature type="domain" description="Alcohol dehydrogenase-like C-terminal" evidence="7">
    <location>
        <begin position="205"/>
        <end position="334"/>
    </location>
</feature>
<evidence type="ECO:0000256" key="5">
    <source>
        <dbReference type="ARBA" id="ARBA00023027"/>
    </source>
</evidence>
<organism evidence="9 10">
    <name type="scientific">Meganyctiphanes norvegica</name>
    <name type="common">Northern krill</name>
    <name type="synonym">Thysanopoda norvegica</name>
    <dbReference type="NCBI Taxonomy" id="48144"/>
    <lineage>
        <taxon>Eukaryota</taxon>
        <taxon>Metazoa</taxon>
        <taxon>Ecdysozoa</taxon>
        <taxon>Arthropoda</taxon>
        <taxon>Crustacea</taxon>
        <taxon>Multicrustacea</taxon>
        <taxon>Malacostraca</taxon>
        <taxon>Eumalacostraca</taxon>
        <taxon>Eucarida</taxon>
        <taxon>Euphausiacea</taxon>
        <taxon>Euphausiidae</taxon>
        <taxon>Meganyctiphanes</taxon>
    </lineage>
</organism>
<dbReference type="Pfam" id="PF00107">
    <property type="entry name" value="ADH_zinc_N"/>
    <property type="match status" value="1"/>
</dbReference>
<keyword evidence="3 6" id="KW-0862">Zinc</keyword>
<dbReference type="InterPro" id="IPR036291">
    <property type="entry name" value="NAD(P)-bd_dom_sf"/>
</dbReference>
<dbReference type="AlphaFoldDB" id="A0AAV2PRN9"/>
<reference evidence="9 10" key="1">
    <citation type="submission" date="2024-05" db="EMBL/GenBank/DDBJ databases">
        <authorList>
            <person name="Wallberg A."/>
        </authorList>
    </citation>
    <scope>NUCLEOTIDE SEQUENCE [LARGE SCALE GENOMIC DNA]</scope>
</reference>
<evidence type="ECO:0000259" key="7">
    <source>
        <dbReference type="Pfam" id="PF00107"/>
    </source>
</evidence>
<gene>
    <name evidence="9" type="ORF">MNOR_LOCUS3443</name>
</gene>
<keyword evidence="2 6" id="KW-0479">Metal-binding</keyword>
<keyword evidence="10" id="KW-1185">Reference proteome</keyword>
<dbReference type="PANTHER" id="PTHR43880">
    <property type="entry name" value="ALCOHOL DEHYDROGENASE"/>
    <property type="match status" value="1"/>
</dbReference>
<dbReference type="PROSITE" id="PS00059">
    <property type="entry name" value="ADH_ZINC"/>
    <property type="match status" value="1"/>
</dbReference>
<evidence type="ECO:0000256" key="1">
    <source>
        <dbReference type="ARBA" id="ARBA00001947"/>
    </source>
</evidence>
<dbReference type="InterPro" id="IPR002328">
    <property type="entry name" value="ADH_Zn_CS"/>
</dbReference>
<dbReference type="GO" id="GO:0008270">
    <property type="term" value="F:zinc ion binding"/>
    <property type="evidence" value="ECO:0007669"/>
    <property type="project" value="InterPro"/>
</dbReference>
<comment type="cofactor">
    <cofactor evidence="1 6">
        <name>Zn(2+)</name>
        <dbReference type="ChEBI" id="CHEBI:29105"/>
    </cofactor>
</comment>
<dbReference type="Pfam" id="PF08240">
    <property type="entry name" value="ADH_N"/>
    <property type="match status" value="1"/>
</dbReference>
<evidence type="ECO:0008006" key="11">
    <source>
        <dbReference type="Google" id="ProtNLM"/>
    </source>
</evidence>
<proteinExistence type="inferred from homology"/>
<dbReference type="InterPro" id="IPR013149">
    <property type="entry name" value="ADH-like_C"/>
</dbReference>
<dbReference type="PANTHER" id="PTHR43880:SF12">
    <property type="entry name" value="ALCOHOL DEHYDROGENASE CLASS-3"/>
    <property type="match status" value="1"/>
</dbReference>
<dbReference type="FunFam" id="3.90.180.10:FF:000067">
    <property type="entry name" value="alcohol dehydrogenase 1-like isoform X1"/>
    <property type="match status" value="1"/>
</dbReference>
<comment type="caution">
    <text evidence="9">The sequence shown here is derived from an EMBL/GenBank/DDBJ whole genome shotgun (WGS) entry which is preliminary data.</text>
</comment>
<evidence type="ECO:0000256" key="2">
    <source>
        <dbReference type="ARBA" id="ARBA00022723"/>
    </source>
</evidence>
<dbReference type="Gene3D" id="3.40.50.720">
    <property type="entry name" value="NAD(P)-binding Rossmann-like Domain"/>
    <property type="match status" value="1"/>
</dbReference>
<evidence type="ECO:0000256" key="3">
    <source>
        <dbReference type="ARBA" id="ARBA00022833"/>
    </source>
</evidence>
<sequence length="378" mass="40449">MSTKGKVITCRAAVAWELNKPLVIEDIEVDPPKPGEVRVKILWTGVCGSDAGAMLGKFPEAHFPFVPGHEAAGVVESVGSDISEFKEGDTVVPLWLSQCEQCDFCKSPKTNVCGKLIATSKLGVMVDGTSRLRCRGKTLHTFLGVSSFSQYTVLDGSAVVKVNPSAPLDKVCLIGCGVPTGYGSAVNIAKVEKGSTCAVWGLGTIGLAAVMGCRDAGAARIIGVDVNPAKFELGKQFGVTEFINPKDHEKPVEQVILEMTGGLGCDFTFECVGNINTMKSAILGSHLMWGKSVMVGVAPGGHEIPVEYKAIWLGRSITAGLFGGYKPRDSIPKLVNQYMDKKLSVDEFVHHTRSLEKINEGLDLLKKGETLRTVIKMH</sequence>
<dbReference type="InterPro" id="IPR011032">
    <property type="entry name" value="GroES-like_sf"/>
</dbReference>
<dbReference type="FunFam" id="3.40.50.720:FF:000003">
    <property type="entry name" value="S-(hydroxymethyl)glutathione dehydrogenase"/>
    <property type="match status" value="1"/>
</dbReference>
<name>A0AAV2PRN9_MEGNR</name>
<dbReference type="InterPro" id="IPR013154">
    <property type="entry name" value="ADH-like_N"/>
</dbReference>
<dbReference type="Proteomes" id="UP001497623">
    <property type="component" value="Unassembled WGS sequence"/>
</dbReference>
<dbReference type="EMBL" id="CAXKWB010001170">
    <property type="protein sequence ID" value="CAL4063543.1"/>
    <property type="molecule type" value="Genomic_DNA"/>
</dbReference>
<keyword evidence="5" id="KW-0520">NAD</keyword>
<keyword evidence="4" id="KW-0560">Oxidoreductase</keyword>
<evidence type="ECO:0000313" key="10">
    <source>
        <dbReference type="Proteomes" id="UP001497623"/>
    </source>
</evidence>
<evidence type="ECO:0000313" key="9">
    <source>
        <dbReference type="EMBL" id="CAL4063543.1"/>
    </source>
</evidence>
<dbReference type="SUPFAM" id="SSF50129">
    <property type="entry name" value="GroES-like"/>
    <property type="match status" value="2"/>
</dbReference>
<dbReference type="GO" id="GO:0051903">
    <property type="term" value="F:S-(hydroxymethyl)glutathione dehydrogenase [NAD(P)+] activity"/>
    <property type="evidence" value="ECO:0007669"/>
    <property type="project" value="TreeGrafter"/>
</dbReference>
<dbReference type="Gene3D" id="3.90.180.10">
    <property type="entry name" value="Medium-chain alcohol dehydrogenases, catalytic domain"/>
    <property type="match status" value="1"/>
</dbReference>
<feature type="domain" description="Alcohol dehydrogenase-like N-terminal" evidence="8">
    <location>
        <begin position="33"/>
        <end position="162"/>
    </location>
</feature>
<accession>A0AAV2PRN9</accession>
<comment type="similarity">
    <text evidence="6">Belongs to the zinc-containing alcohol dehydrogenase family.</text>
</comment>
<dbReference type="SUPFAM" id="SSF51735">
    <property type="entry name" value="NAD(P)-binding Rossmann-fold domains"/>
    <property type="match status" value="1"/>
</dbReference>
<dbReference type="GO" id="GO:0046294">
    <property type="term" value="P:formaldehyde catabolic process"/>
    <property type="evidence" value="ECO:0007669"/>
    <property type="project" value="TreeGrafter"/>
</dbReference>
<dbReference type="GO" id="GO:0005829">
    <property type="term" value="C:cytosol"/>
    <property type="evidence" value="ECO:0007669"/>
    <property type="project" value="TreeGrafter"/>
</dbReference>